<organism evidence="6 7">
    <name type="scientific">Sporothrix epigloea</name>
    <dbReference type="NCBI Taxonomy" id="1892477"/>
    <lineage>
        <taxon>Eukaryota</taxon>
        <taxon>Fungi</taxon>
        <taxon>Dikarya</taxon>
        <taxon>Ascomycota</taxon>
        <taxon>Pezizomycotina</taxon>
        <taxon>Sordariomycetes</taxon>
        <taxon>Sordariomycetidae</taxon>
        <taxon>Ophiostomatales</taxon>
        <taxon>Ophiostomataceae</taxon>
        <taxon>Sporothrix</taxon>
    </lineage>
</organism>
<dbReference type="EMBL" id="CAWUON010000079">
    <property type="protein sequence ID" value="CAK7271874.1"/>
    <property type="molecule type" value="Genomic_DNA"/>
</dbReference>
<evidence type="ECO:0000256" key="5">
    <source>
        <dbReference type="SAM" id="Phobius"/>
    </source>
</evidence>
<evidence type="ECO:0000313" key="7">
    <source>
        <dbReference type="Proteomes" id="UP001642502"/>
    </source>
</evidence>
<keyword evidence="5" id="KW-1133">Transmembrane helix</keyword>
<feature type="region of interest" description="Disordered" evidence="4">
    <location>
        <begin position="79"/>
        <end position="109"/>
    </location>
</feature>
<evidence type="ECO:0008006" key="8">
    <source>
        <dbReference type="Google" id="ProtNLM"/>
    </source>
</evidence>
<evidence type="ECO:0000256" key="4">
    <source>
        <dbReference type="SAM" id="MobiDB-lite"/>
    </source>
</evidence>
<keyword evidence="3" id="KW-0119">Carbohydrate metabolism</keyword>
<evidence type="ECO:0000313" key="6">
    <source>
        <dbReference type="EMBL" id="CAK7271874.1"/>
    </source>
</evidence>
<dbReference type="CDD" id="cd11296">
    <property type="entry name" value="O-FucT_like"/>
    <property type="match status" value="1"/>
</dbReference>
<keyword evidence="5" id="KW-0812">Transmembrane</keyword>
<name>A0ABP0DVG8_9PEZI</name>
<keyword evidence="2" id="KW-0294">Fucose metabolism</keyword>
<comment type="caution">
    <text evidence="6">The sequence shown here is derived from an EMBL/GenBank/DDBJ whole genome shotgun (WGS) entry which is preliminary data.</text>
</comment>
<evidence type="ECO:0000256" key="2">
    <source>
        <dbReference type="ARBA" id="ARBA00023253"/>
    </source>
</evidence>
<gene>
    <name evidence="6" type="ORF">SEPCBS119000_004830</name>
</gene>
<keyword evidence="5" id="KW-0472">Membrane</keyword>
<dbReference type="Gene3D" id="3.40.50.11350">
    <property type="match status" value="1"/>
</dbReference>
<sequence length="631" mass="68194">MLQQIHQATAYVDRLIASYSYSPLTSEPSSPTEAATRRRPATLLQSRLGKFILAGAFVVFLFLFGSLIHAPLSVAPDAGGPSPSSAAAASQSPQTPTPSDGASLPPPADGKLTLESARTLITKEEYIDAVLRNPVEGTLDLAPIRAKCDSVVFQPGLIWHCELVNGGIGNVGNMWLNCVRYAIEAGASYIILPRTGARSDSNLVNLGDASHSVELDTLYDVEYFLENWKLACPQLRAVRVEKEIPFCPPISQAPAIKPNRVTSLPRNKELMLDASGWRKGFDTWMTDNVPAYKNMSAKEPVRVIQRLALSHWNREAHSPDFARAFPRLFRFPDKMRRLAAAVLWSMEKKTGKAVVSDAVLFSDLLMATDQTKQVGESASVVTSLGPGRLPPQGYLGAHLRVAEDAANAKWPGYEAQAPAYLDEAEASDLSVVYLATGSAQHRQLFQADAAARNIEVVTKEGLLDKQELAELQSMTWDQQAIVDFQVLVHSSRFAGFVRSSFSWVVAIRRSILPEAGTPVIMSRDLDGGRSDANAPLAIRREGRARRRERALAAAASSVSAVSSVVTTKTEPALAIATAPAVPADAAAVQTDPSSKPPKAANPLPPVVEKYRDGLSVVVGRFDGMTIDAIWP</sequence>
<reference evidence="6 7" key="1">
    <citation type="submission" date="2024-01" db="EMBL/GenBank/DDBJ databases">
        <authorList>
            <person name="Allen C."/>
            <person name="Tagirdzhanova G."/>
        </authorList>
    </citation>
    <scope>NUCLEOTIDE SEQUENCE [LARGE SCALE GENOMIC DNA]</scope>
    <source>
        <strain evidence="6 7">CBS 119000</strain>
    </source>
</reference>
<feature type="compositionally biased region" description="Low complexity" evidence="4">
    <location>
        <begin position="79"/>
        <end position="100"/>
    </location>
</feature>
<evidence type="ECO:0000256" key="1">
    <source>
        <dbReference type="ARBA" id="ARBA00022679"/>
    </source>
</evidence>
<dbReference type="Proteomes" id="UP001642502">
    <property type="component" value="Unassembled WGS sequence"/>
</dbReference>
<dbReference type="InterPro" id="IPR019378">
    <property type="entry name" value="GDP-Fuc_O-FucTrfase"/>
</dbReference>
<accession>A0ABP0DVG8</accession>
<protein>
    <recommendedName>
        <fullName evidence="8">Alternative oxidase</fullName>
    </recommendedName>
</protein>
<dbReference type="Pfam" id="PF10250">
    <property type="entry name" value="O-FucT"/>
    <property type="match status" value="1"/>
</dbReference>
<proteinExistence type="predicted"/>
<keyword evidence="1" id="KW-0808">Transferase</keyword>
<feature type="transmembrane region" description="Helical" evidence="5">
    <location>
        <begin position="48"/>
        <end position="68"/>
    </location>
</feature>
<evidence type="ECO:0000256" key="3">
    <source>
        <dbReference type="ARBA" id="ARBA00023277"/>
    </source>
</evidence>
<keyword evidence="7" id="KW-1185">Reference proteome</keyword>